<evidence type="ECO:0000256" key="3">
    <source>
        <dbReference type="ARBA" id="ARBA00022692"/>
    </source>
</evidence>
<gene>
    <name evidence="7" type="ORF">J2Z20_003030</name>
</gene>
<sequence length="345" mass="40050">MKFLNEFFANSAVKRIIVLLLIVLFFYVFKSMLNVILITFLLTYLVNRLLSSVQKRISKFMKINSNVLVVLLYVIVLASLAMSTYLYFPRFLEQLNELFRQVSSFYKNPLMPTNNKWVDMVMEYLHKMDLGGYLDQGVNLAMRTISDIGKWSLNLLIAIIMSLFFLLEKERVKRFTAKFKDSKMGFIYDELQYFSKKFVYSFGKVIEVQFLISLVNTILSTIFLWIMGFPNLFVLAMMIFLLGLVPVMGVIVSLIPLCAIAFKIGGLVKVIYILIMILVLHAIEAYFMNPKFMSSKTHLPIFYTFAILIVFEHFFGVWGLILGVPIFMFLLDLLDVSVTNHKEEK</sequence>
<evidence type="ECO:0000256" key="6">
    <source>
        <dbReference type="SAM" id="Phobius"/>
    </source>
</evidence>
<evidence type="ECO:0000313" key="7">
    <source>
        <dbReference type="EMBL" id="MBP1938112.1"/>
    </source>
</evidence>
<feature type="transmembrane region" description="Helical" evidence="6">
    <location>
        <begin position="301"/>
        <end position="331"/>
    </location>
</feature>
<proteinExistence type="inferred from homology"/>
<comment type="subcellular location">
    <subcellularLocation>
        <location evidence="1">Membrane</location>
        <topology evidence="1">Multi-pass membrane protein</topology>
    </subcellularLocation>
</comment>
<dbReference type="EMBL" id="JAGGKP010000010">
    <property type="protein sequence ID" value="MBP1938112.1"/>
    <property type="molecule type" value="Genomic_DNA"/>
</dbReference>
<feature type="transmembrane region" description="Helical" evidence="6">
    <location>
        <begin position="270"/>
        <end position="289"/>
    </location>
</feature>
<feature type="transmembrane region" description="Helical" evidence="6">
    <location>
        <begin position="205"/>
        <end position="226"/>
    </location>
</feature>
<comment type="caution">
    <text evidence="7">The sequence shown here is derived from an EMBL/GenBank/DDBJ whole genome shotgun (WGS) entry which is preliminary data.</text>
</comment>
<dbReference type="PANTHER" id="PTHR21716:SF62">
    <property type="entry name" value="TRANSPORT PROTEIN YDBI-RELATED"/>
    <property type="match status" value="1"/>
</dbReference>
<feature type="transmembrane region" description="Helical" evidence="6">
    <location>
        <begin position="67"/>
        <end position="88"/>
    </location>
</feature>
<accession>A0ABS4H6X2</accession>
<keyword evidence="4 6" id="KW-1133">Transmembrane helix</keyword>
<comment type="similarity">
    <text evidence="2">Belongs to the autoinducer-2 exporter (AI-2E) (TC 2.A.86) family.</text>
</comment>
<evidence type="ECO:0000256" key="2">
    <source>
        <dbReference type="ARBA" id="ARBA00009773"/>
    </source>
</evidence>
<keyword evidence="8" id="KW-1185">Reference proteome</keyword>
<dbReference type="PANTHER" id="PTHR21716">
    <property type="entry name" value="TRANSMEMBRANE PROTEIN"/>
    <property type="match status" value="1"/>
</dbReference>
<name>A0ABS4H6X2_9BACL</name>
<feature type="transmembrane region" description="Helical" evidence="6">
    <location>
        <begin position="232"/>
        <end position="258"/>
    </location>
</feature>
<evidence type="ECO:0000256" key="1">
    <source>
        <dbReference type="ARBA" id="ARBA00004141"/>
    </source>
</evidence>
<feature type="transmembrane region" description="Helical" evidence="6">
    <location>
        <begin position="16"/>
        <end position="46"/>
    </location>
</feature>
<organism evidence="7 8">
    <name type="scientific">Paenibacillus sediminis</name>
    <dbReference type="NCBI Taxonomy" id="664909"/>
    <lineage>
        <taxon>Bacteria</taxon>
        <taxon>Bacillati</taxon>
        <taxon>Bacillota</taxon>
        <taxon>Bacilli</taxon>
        <taxon>Bacillales</taxon>
        <taxon>Paenibacillaceae</taxon>
        <taxon>Paenibacillus</taxon>
    </lineage>
</organism>
<keyword evidence="3 6" id="KW-0812">Transmembrane</keyword>
<dbReference type="InterPro" id="IPR002549">
    <property type="entry name" value="AI-2E-like"/>
</dbReference>
<evidence type="ECO:0000256" key="4">
    <source>
        <dbReference type="ARBA" id="ARBA00022989"/>
    </source>
</evidence>
<dbReference type="Pfam" id="PF01594">
    <property type="entry name" value="AI-2E_transport"/>
    <property type="match status" value="1"/>
</dbReference>
<reference evidence="7 8" key="1">
    <citation type="submission" date="2021-03" db="EMBL/GenBank/DDBJ databases">
        <title>Genomic Encyclopedia of Type Strains, Phase IV (KMG-IV): sequencing the most valuable type-strain genomes for metagenomic binning, comparative biology and taxonomic classification.</title>
        <authorList>
            <person name="Goeker M."/>
        </authorList>
    </citation>
    <scope>NUCLEOTIDE SEQUENCE [LARGE SCALE GENOMIC DNA]</scope>
    <source>
        <strain evidence="7 8">DSM 23491</strain>
    </source>
</reference>
<evidence type="ECO:0000256" key="5">
    <source>
        <dbReference type="ARBA" id="ARBA00023136"/>
    </source>
</evidence>
<feature type="transmembrane region" description="Helical" evidence="6">
    <location>
        <begin position="148"/>
        <end position="167"/>
    </location>
</feature>
<dbReference type="Proteomes" id="UP001519273">
    <property type="component" value="Unassembled WGS sequence"/>
</dbReference>
<evidence type="ECO:0000313" key="8">
    <source>
        <dbReference type="Proteomes" id="UP001519273"/>
    </source>
</evidence>
<protein>
    <submittedName>
        <fullName evidence="7">PurR-regulated permease PerM</fullName>
    </submittedName>
</protein>
<keyword evidence="5 6" id="KW-0472">Membrane</keyword>
<dbReference type="RefSeq" id="WP_209851986.1">
    <property type="nucleotide sequence ID" value="NZ_CBCRVE010000004.1"/>
</dbReference>